<comment type="catalytic activity">
    <reaction evidence="11 12">
        <text>5-O-(1-carboxyvinyl)-3-phosphoshikimate = chorismate + phosphate</text>
        <dbReference type="Rhea" id="RHEA:21020"/>
        <dbReference type="ChEBI" id="CHEBI:29748"/>
        <dbReference type="ChEBI" id="CHEBI:43474"/>
        <dbReference type="ChEBI" id="CHEBI:57701"/>
        <dbReference type="EC" id="4.2.3.5"/>
    </reaction>
</comment>
<keyword evidence="14" id="KW-1185">Reference proteome</keyword>
<dbReference type="PROSITE" id="PS00787">
    <property type="entry name" value="CHORISMATE_SYNTHASE_1"/>
    <property type="match status" value="1"/>
</dbReference>
<feature type="binding site" evidence="11">
    <location>
        <begin position="125"/>
        <end position="127"/>
    </location>
    <ligand>
        <name>FMN</name>
        <dbReference type="ChEBI" id="CHEBI:58210"/>
    </ligand>
</feature>
<comment type="pathway">
    <text evidence="1 11 12">Metabolic intermediate biosynthesis; chorismate biosynthesis; chorismate from D-erythrose 4-phosphate and phosphoenolpyruvate: step 7/7.</text>
</comment>
<feature type="binding site" evidence="11">
    <location>
        <position position="47"/>
    </location>
    <ligand>
        <name>NADP(+)</name>
        <dbReference type="ChEBI" id="CHEBI:58349"/>
    </ligand>
</feature>
<keyword evidence="4 11" id="KW-0028">Amino-acid biosynthesis</keyword>
<comment type="caution">
    <text evidence="13">The sequence shown here is derived from an EMBL/GenBank/DDBJ whole genome shotgun (WGS) entry which is preliminary data.</text>
</comment>
<feature type="binding site" evidence="11">
    <location>
        <begin position="304"/>
        <end position="308"/>
    </location>
    <ligand>
        <name>FMN</name>
        <dbReference type="ChEBI" id="CHEBI:58210"/>
    </ligand>
</feature>
<dbReference type="Proteomes" id="UP000713904">
    <property type="component" value="Unassembled WGS sequence"/>
</dbReference>
<accession>A0ABR6TLY2</accession>
<dbReference type="NCBIfam" id="NF003793">
    <property type="entry name" value="PRK05382.1"/>
    <property type="match status" value="1"/>
</dbReference>
<dbReference type="EC" id="4.2.3.5" evidence="3 11"/>
<feature type="binding site" evidence="11">
    <location>
        <position position="331"/>
    </location>
    <ligand>
        <name>FMN</name>
        <dbReference type="ChEBI" id="CHEBI:58210"/>
    </ligand>
</feature>
<dbReference type="NCBIfam" id="TIGR00033">
    <property type="entry name" value="aroC"/>
    <property type="match status" value="1"/>
</dbReference>
<evidence type="ECO:0000256" key="3">
    <source>
        <dbReference type="ARBA" id="ARBA00013036"/>
    </source>
</evidence>
<evidence type="ECO:0000256" key="9">
    <source>
        <dbReference type="ARBA" id="ARBA00023141"/>
    </source>
</evidence>
<keyword evidence="5 11" id="KW-0285">Flavoprotein</keyword>
<keyword evidence="9 11" id="KW-0057">Aromatic amino acid biosynthesis</keyword>
<sequence>MSATWGKNFRVTIFGESHGDCIGVVIDGIPSGTIIDIEYINREMKRRAPGQNKISTLRKEDDVVEIISGIFEGRATGAPFTIIIKNRDHISKDYSKIKDLMRPGHADYTSNKKYNGFNDYRGSGHFSGRITAPLVFAGSIARQILEQKGVHIGSHIESVESIVDNRFEVLPSIQLLKDLRDKRLPLIKSELEHRIIDLIDKVKKEGDSVGGVVECAIIGINAGVGDPFFESVESVLSSILFSIPSIKGVEFGSGFEISKMKGSQANDEFFYADDGSVRTKTNNNGGINGGITNGMPIVFRVAVKPPSSISRVQDTINISTYKNQKIEVAGRHDPIIVPRIIPVIEAVSAIAVLDMLMGR</sequence>
<evidence type="ECO:0000256" key="12">
    <source>
        <dbReference type="RuleBase" id="RU000605"/>
    </source>
</evidence>
<keyword evidence="8 11" id="KW-0521">NADP</keyword>
<keyword evidence="10 11" id="KW-0456">Lyase</keyword>
<evidence type="ECO:0000256" key="11">
    <source>
        <dbReference type="HAMAP-Rule" id="MF_00300"/>
    </source>
</evidence>
<evidence type="ECO:0000313" key="14">
    <source>
        <dbReference type="Proteomes" id="UP000713904"/>
    </source>
</evidence>
<dbReference type="EMBL" id="JABGBW010000005">
    <property type="protein sequence ID" value="MBC2576421.1"/>
    <property type="molecule type" value="Genomic_DNA"/>
</dbReference>
<comment type="cofactor">
    <cofactor evidence="11 12">
        <name>FMNH2</name>
        <dbReference type="ChEBI" id="CHEBI:57618"/>
    </cofactor>
    <text evidence="11 12">Reduced FMN (FMNH(2)).</text>
</comment>
<evidence type="ECO:0000256" key="4">
    <source>
        <dbReference type="ARBA" id="ARBA00022605"/>
    </source>
</evidence>
<evidence type="ECO:0000313" key="13">
    <source>
        <dbReference type="EMBL" id="MBC2576421.1"/>
    </source>
</evidence>
<dbReference type="GO" id="GO:0004107">
    <property type="term" value="F:chorismate synthase activity"/>
    <property type="evidence" value="ECO:0007669"/>
    <property type="project" value="UniProtKB-EC"/>
</dbReference>
<dbReference type="InterPro" id="IPR020541">
    <property type="entry name" value="Chorismate_synthase_CS"/>
</dbReference>
<dbReference type="PANTHER" id="PTHR21085">
    <property type="entry name" value="CHORISMATE SYNTHASE"/>
    <property type="match status" value="1"/>
</dbReference>
<dbReference type="Gene3D" id="3.60.150.10">
    <property type="entry name" value="Chorismate synthase AroC"/>
    <property type="match status" value="1"/>
</dbReference>
<protein>
    <recommendedName>
        <fullName evidence="3 11">Chorismate synthase</fullName>
        <shortName evidence="11">CS</shortName>
        <ecNumber evidence="3 11">4.2.3.5</ecNumber>
    </recommendedName>
    <alternativeName>
        <fullName evidence="11">5-enolpyruvylshikimate-3-phosphate phospholyase</fullName>
    </alternativeName>
</protein>
<comment type="similarity">
    <text evidence="2 11 12">Belongs to the chorismate synthase family.</text>
</comment>
<reference evidence="13 14" key="1">
    <citation type="submission" date="2020-05" db="EMBL/GenBank/DDBJ databases">
        <title>Draft genome of xy-202 and genomic insight in genome of the genus Peptostreptococcus.</title>
        <authorList>
            <person name="Zhang Z."/>
        </authorList>
    </citation>
    <scope>NUCLEOTIDE SEQUENCE [LARGE SCALE GENOMIC DNA]</scope>
    <source>
        <strain evidence="13 14">DSM 27025</strain>
    </source>
</reference>
<evidence type="ECO:0000256" key="2">
    <source>
        <dbReference type="ARBA" id="ARBA00008014"/>
    </source>
</evidence>
<evidence type="ECO:0000256" key="8">
    <source>
        <dbReference type="ARBA" id="ARBA00022857"/>
    </source>
</evidence>
<comment type="function">
    <text evidence="11">Catalyzes the anti-1,4-elimination of the C-3 phosphate and the C-6 proR hydrogen from 5-enolpyruvylshikimate-3-phosphate (EPSP) to yield chorismate, which is the branch point compound that serves as the starting substrate for the three terminal pathways of aromatic amino acid biosynthesis. This reaction introduces a second double bond into the aromatic ring system.</text>
</comment>
<dbReference type="InterPro" id="IPR000453">
    <property type="entry name" value="Chorismate_synth"/>
</dbReference>
<proteinExistence type="inferred from homology"/>
<evidence type="ECO:0000256" key="6">
    <source>
        <dbReference type="ARBA" id="ARBA00022643"/>
    </source>
</evidence>
<evidence type="ECO:0000256" key="7">
    <source>
        <dbReference type="ARBA" id="ARBA00022827"/>
    </source>
</evidence>
<gene>
    <name evidence="11 13" type="primary">aroC</name>
    <name evidence="13" type="ORF">HLB29_06950</name>
</gene>
<feature type="binding site" evidence="11">
    <location>
        <position position="289"/>
    </location>
    <ligand>
        <name>FMN</name>
        <dbReference type="ChEBI" id="CHEBI:58210"/>
    </ligand>
</feature>
<dbReference type="CDD" id="cd07304">
    <property type="entry name" value="Chorismate_synthase"/>
    <property type="match status" value="1"/>
</dbReference>
<dbReference type="HAMAP" id="MF_00300">
    <property type="entry name" value="Chorismate_synth"/>
    <property type="match status" value="1"/>
</dbReference>
<dbReference type="RefSeq" id="WP_185624441.1">
    <property type="nucleotide sequence ID" value="NZ_JABGBW010000005.1"/>
</dbReference>
<dbReference type="InterPro" id="IPR035904">
    <property type="entry name" value="Chorismate_synth_AroC_sf"/>
</dbReference>
<organism evidence="13 14">
    <name type="scientific">Peptostreptococcus canis</name>
    <dbReference type="NCBI Taxonomy" id="1159213"/>
    <lineage>
        <taxon>Bacteria</taxon>
        <taxon>Bacillati</taxon>
        <taxon>Bacillota</taxon>
        <taxon>Clostridia</taxon>
        <taxon>Peptostreptococcales</taxon>
        <taxon>Peptostreptococcaceae</taxon>
        <taxon>Peptostreptococcus</taxon>
    </lineage>
</organism>
<dbReference type="PANTHER" id="PTHR21085:SF0">
    <property type="entry name" value="CHORISMATE SYNTHASE"/>
    <property type="match status" value="1"/>
</dbReference>
<dbReference type="PROSITE" id="PS00788">
    <property type="entry name" value="CHORISMATE_SYNTHASE_2"/>
    <property type="match status" value="1"/>
</dbReference>
<comment type="subunit">
    <text evidence="11">Homotetramer.</text>
</comment>
<dbReference type="PIRSF" id="PIRSF001456">
    <property type="entry name" value="Chorismate_synth"/>
    <property type="match status" value="1"/>
</dbReference>
<keyword evidence="6 11" id="KW-0288">FMN</keyword>
<dbReference type="SUPFAM" id="SSF103263">
    <property type="entry name" value="Chorismate synthase, AroC"/>
    <property type="match status" value="1"/>
</dbReference>
<name>A0ABR6TLY2_9FIRM</name>
<evidence type="ECO:0000256" key="10">
    <source>
        <dbReference type="ARBA" id="ARBA00023239"/>
    </source>
</evidence>
<keyword evidence="7 11" id="KW-0274">FAD</keyword>
<evidence type="ECO:0000256" key="1">
    <source>
        <dbReference type="ARBA" id="ARBA00005044"/>
    </source>
</evidence>
<comment type="caution">
    <text evidence="11">Lacks conserved residue(s) required for the propagation of feature annotation.</text>
</comment>
<evidence type="ECO:0000256" key="5">
    <source>
        <dbReference type="ARBA" id="ARBA00022630"/>
    </source>
</evidence>
<feature type="binding site" evidence="11">
    <location>
        <position position="53"/>
    </location>
    <ligand>
        <name>NADP(+)</name>
        <dbReference type="ChEBI" id="CHEBI:58349"/>
    </ligand>
</feature>
<dbReference type="Pfam" id="PF01264">
    <property type="entry name" value="Chorismate_synt"/>
    <property type="match status" value="1"/>
</dbReference>